<evidence type="ECO:0000256" key="5">
    <source>
        <dbReference type="ARBA" id="ARBA00022679"/>
    </source>
</evidence>
<keyword evidence="10 20" id="KW-0378">Hydrolase</keyword>
<evidence type="ECO:0000259" key="24">
    <source>
        <dbReference type="PROSITE" id="PS50011"/>
    </source>
</evidence>
<dbReference type="InterPro" id="IPR008271">
    <property type="entry name" value="Ser/Thr_kinase_AS"/>
</dbReference>
<dbReference type="FunFam" id="3.20.20.80:FF:000015">
    <property type="entry name" value="Acidic endochitinase SE2"/>
    <property type="match status" value="1"/>
</dbReference>
<dbReference type="SMART" id="SM00220">
    <property type="entry name" value="S_TKc"/>
    <property type="match status" value="3"/>
</dbReference>
<feature type="domain" description="Protein kinase" evidence="24">
    <location>
        <begin position="352"/>
        <end position="636"/>
    </location>
</feature>
<feature type="domain" description="Protein kinase" evidence="24">
    <location>
        <begin position="974"/>
        <end position="1254"/>
    </location>
</feature>
<keyword evidence="5" id="KW-0808">Transferase</keyword>
<evidence type="ECO:0000256" key="11">
    <source>
        <dbReference type="ARBA" id="ARBA00022840"/>
    </source>
</evidence>
<dbReference type="InterPro" id="IPR045321">
    <property type="entry name" value="Cts1-like"/>
</dbReference>
<dbReference type="GO" id="GO:0016020">
    <property type="term" value="C:membrane"/>
    <property type="evidence" value="ECO:0007669"/>
    <property type="project" value="UniProtKB-SubCell"/>
</dbReference>
<dbReference type="CDD" id="cd14066">
    <property type="entry name" value="STKc_IRAK"/>
    <property type="match status" value="1"/>
</dbReference>
<evidence type="ECO:0000256" key="9">
    <source>
        <dbReference type="ARBA" id="ARBA00022777"/>
    </source>
</evidence>
<evidence type="ECO:0000256" key="2">
    <source>
        <dbReference type="ARBA" id="ARBA00004479"/>
    </source>
</evidence>
<evidence type="ECO:0000259" key="25">
    <source>
        <dbReference type="PROSITE" id="PS51910"/>
    </source>
</evidence>
<dbReference type="Gramene" id="OGLUM01G31090.2">
    <property type="protein sequence ID" value="OGLUM01G31090.2"/>
    <property type="gene ID" value="OGLUM01G31090"/>
</dbReference>
<keyword evidence="13" id="KW-0146">Chitin degradation</keyword>
<reference evidence="26" key="1">
    <citation type="submission" date="2013-08" db="EMBL/GenBank/DDBJ databases">
        <title>Oryza genome evolution.</title>
        <authorList>
            <person name="Wing R.A."/>
            <person name="Panaud O."/>
            <person name="Oliveira A.C."/>
        </authorList>
    </citation>
    <scope>NUCLEOTIDE SEQUENCE</scope>
</reference>
<dbReference type="GO" id="GO:0030247">
    <property type="term" value="F:polysaccharide binding"/>
    <property type="evidence" value="ECO:0007669"/>
    <property type="project" value="InterPro"/>
</dbReference>
<dbReference type="InterPro" id="IPR011009">
    <property type="entry name" value="Kinase-like_dom_sf"/>
</dbReference>
<dbReference type="InterPro" id="IPR001579">
    <property type="entry name" value="Glyco_hydro_18_chit_AS"/>
</dbReference>
<keyword evidence="17 20" id="KW-0326">Glycosidase</keyword>
<dbReference type="Gene3D" id="3.30.200.20">
    <property type="entry name" value="Phosphorylase Kinase, domain 1"/>
    <property type="match status" value="3"/>
</dbReference>
<dbReference type="Proteomes" id="UP000026961">
    <property type="component" value="Chromosome 1"/>
</dbReference>
<evidence type="ECO:0000256" key="22">
    <source>
        <dbReference type="SAM" id="Phobius"/>
    </source>
</evidence>
<evidence type="ECO:0000256" key="10">
    <source>
        <dbReference type="ARBA" id="ARBA00022801"/>
    </source>
</evidence>
<dbReference type="Gene3D" id="1.10.510.10">
    <property type="entry name" value="Transferase(Phosphotransferase) domain 1"/>
    <property type="match status" value="3"/>
</dbReference>
<dbReference type="GO" id="GO:0008843">
    <property type="term" value="F:endochitinase activity"/>
    <property type="evidence" value="ECO:0007669"/>
    <property type="project" value="UniProtKB-EC"/>
</dbReference>
<dbReference type="InterPro" id="IPR000719">
    <property type="entry name" value="Prot_kinase_dom"/>
</dbReference>
<dbReference type="eggNOG" id="KOG4701">
    <property type="taxonomic scope" value="Eukaryota"/>
</dbReference>
<dbReference type="PANTHER" id="PTHR27009">
    <property type="entry name" value="RUST RESISTANCE KINASE LR10-RELATED"/>
    <property type="match status" value="1"/>
</dbReference>
<dbReference type="GO" id="GO:0005524">
    <property type="term" value="F:ATP binding"/>
    <property type="evidence" value="ECO:0007669"/>
    <property type="project" value="UniProtKB-UniRule"/>
</dbReference>
<dbReference type="EnsemblPlants" id="OGLUM01G31090.2">
    <property type="protein sequence ID" value="OGLUM01G31090.2"/>
    <property type="gene ID" value="OGLUM01G31090"/>
</dbReference>
<keyword evidence="18" id="KW-0624">Polysaccharide degradation</keyword>
<feature type="signal peptide" evidence="23">
    <location>
        <begin position="1"/>
        <end position="24"/>
    </location>
</feature>
<feature type="binding site" evidence="19">
    <location>
        <position position="1002"/>
    </location>
    <ligand>
        <name>ATP</name>
        <dbReference type="ChEBI" id="CHEBI:30616"/>
    </ligand>
</feature>
<evidence type="ECO:0000256" key="8">
    <source>
        <dbReference type="ARBA" id="ARBA00022741"/>
    </source>
</evidence>
<accession>A0A0D9YDF9</accession>
<evidence type="ECO:0000256" key="7">
    <source>
        <dbReference type="ARBA" id="ARBA00022729"/>
    </source>
</evidence>
<name>A0A0D9YDF9_9ORYZ</name>
<dbReference type="SUPFAM" id="SSF56112">
    <property type="entry name" value="Protein kinase-like (PK-like)"/>
    <property type="match status" value="3"/>
</dbReference>
<dbReference type="InterPro" id="IPR017853">
    <property type="entry name" value="GH"/>
</dbReference>
<dbReference type="InterPro" id="IPR001223">
    <property type="entry name" value="Glyco_hydro18_cat"/>
</dbReference>
<evidence type="ECO:0000256" key="21">
    <source>
        <dbReference type="SAM" id="MobiDB-lite"/>
    </source>
</evidence>
<dbReference type="CDD" id="cd02877">
    <property type="entry name" value="GH18_hevamine_XipI_class_III"/>
    <property type="match status" value="1"/>
</dbReference>
<dbReference type="InterPro" id="IPR001245">
    <property type="entry name" value="Ser-Thr/Tyr_kinase_cat_dom"/>
</dbReference>
<keyword evidence="15" id="KW-1015">Disulfide bond</keyword>
<keyword evidence="8 19" id="KW-0547">Nucleotide-binding</keyword>
<dbReference type="GO" id="GO:0004674">
    <property type="term" value="F:protein serine/threonine kinase activity"/>
    <property type="evidence" value="ECO:0007669"/>
    <property type="project" value="UniProtKB-KW"/>
</dbReference>
<evidence type="ECO:0000313" key="27">
    <source>
        <dbReference type="Proteomes" id="UP000026961"/>
    </source>
</evidence>
<dbReference type="GO" id="GO:0000272">
    <property type="term" value="P:polysaccharide catabolic process"/>
    <property type="evidence" value="ECO:0007669"/>
    <property type="project" value="UniProtKB-KW"/>
</dbReference>
<evidence type="ECO:0000256" key="18">
    <source>
        <dbReference type="ARBA" id="ARBA00023326"/>
    </source>
</evidence>
<evidence type="ECO:0000256" key="15">
    <source>
        <dbReference type="ARBA" id="ARBA00023157"/>
    </source>
</evidence>
<evidence type="ECO:0000256" key="4">
    <source>
        <dbReference type="ARBA" id="ARBA00022527"/>
    </source>
</evidence>
<keyword evidence="11 19" id="KW-0067">ATP-binding</keyword>
<evidence type="ECO:0000256" key="16">
    <source>
        <dbReference type="ARBA" id="ARBA00023180"/>
    </source>
</evidence>
<reference evidence="26" key="3">
    <citation type="submission" date="2018-05" db="EMBL/GenBank/DDBJ databases">
        <title>OgluRS3 (Oryza glumaepatula Reference Sequence Version 3).</title>
        <authorList>
            <person name="Zhang J."/>
            <person name="Kudrna D."/>
            <person name="Lee S."/>
            <person name="Talag J."/>
            <person name="Welchert J."/>
            <person name="Wing R.A."/>
        </authorList>
    </citation>
    <scope>NUCLEOTIDE SEQUENCE [LARGE SCALE GENOMIC DNA]</scope>
</reference>
<dbReference type="InterPro" id="IPR045874">
    <property type="entry name" value="LRK10/LRL21-25-like"/>
</dbReference>
<evidence type="ECO:0000256" key="19">
    <source>
        <dbReference type="PROSITE-ProRule" id="PRU10141"/>
    </source>
</evidence>
<keyword evidence="6 22" id="KW-0812">Transmembrane</keyword>
<dbReference type="Pfam" id="PF14380">
    <property type="entry name" value="WAK_assoc"/>
    <property type="match status" value="2"/>
</dbReference>
<evidence type="ECO:0000256" key="14">
    <source>
        <dbReference type="ARBA" id="ARBA00023136"/>
    </source>
</evidence>
<organism evidence="26">
    <name type="scientific">Oryza glumipatula</name>
    <dbReference type="NCBI Taxonomy" id="40148"/>
    <lineage>
        <taxon>Eukaryota</taxon>
        <taxon>Viridiplantae</taxon>
        <taxon>Streptophyta</taxon>
        <taxon>Embryophyta</taxon>
        <taxon>Tracheophyta</taxon>
        <taxon>Spermatophyta</taxon>
        <taxon>Magnoliopsida</taxon>
        <taxon>Liliopsida</taxon>
        <taxon>Poales</taxon>
        <taxon>Poaceae</taxon>
        <taxon>BOP clade</taxon>
        <taxon>Oryzoideae</taxon>
        <taxon>Oryzeae</taxon>
        <taxon>Oryzinae</taxon>
        <taxon>Oryza</taxon>
    </lineage>
</organism>
<dbReference type="PROSITE" id="PS51910">
    <property type="entry name" value="GH18_2"/>
    <property type="match status" value="1"/>
</dbReference>
<dbReference type="PROSITE" id="PS00107">
    <property type="entry name" value="PROTEIN_KINASE_ATP"/>
    <property type="match status" value="3"/>
</dbReference>
<dbReference type="PROSITE" id="PS00108">
    <property type="entry name" value="PROTEIN_KINASE_ST"/>
    <property type="match status" value="2"/>
</dbReference>
<feature type="domain" description="GH18" evidence="25">
    <location>
        <begin position="1342"/>
        <end position="1626"/>
    </location>
</feature>
<evidence type="ECO:0000256" key="17">
    <source>
        <dbReference type="ARBA" id="ARBA00023295"/>
    </source>
</evidence>
<evidence type="ECO:0000256" key="20">
    <source>
        <dbReference type="RuleBase" id="RU000489"/>
    </source>
</evidence>
<dbReference type="InterPro" id="IPR032872">
    <property type="entry name" value="WAK_assoc_C"/>
</dbReference>
<keyword evidence="4" id="KW-0723">Serine/threonine-protein kinase</keyword>
<dbReference type="STRING" id="40148.A0A0D9YDF9"/>
<dbReference type="EC" id="3.2.1.14" evidence="3"/>
<evidence type="ECO:0000256" key="3">
    <source>
        <dbReference type="ARBA" id="ARBA00012729"/>
    </source>
</evidence>
<comment type="catalytic activity">
    <reaction evidence="1">
        <text>Random endo-hydrolysis of N-acetyl-beta-D-glucosaminide (1-&gt;4)-beta-linkages in chitin and chitodextrins.</text>
        <dbReference type="EC" id="3.2.1.14"/>
    </reaction>
</comment>
<evidence type="ECO:0000256" key="23">
    <source>
        <dbReference type="SAM" id="SignalP"/>
    </source>
</evidence>
<evidence type="ECO:0000256" key="12">
    <source>
        <dbReference type="ARBA" id="ARBA00022989"/>
    </source>
</evidence>
<keyword evidence="7 23" id="KW-0732">Signal</keyword>
<dbReference type="PROSITE" id="PS01095">
    <property type="entry name" value="GH18_1"/>
    <property type="match status" value="1"/>
</dbReference>
<feature type="domain" description="Protein kinase" evidence="24">
    <location>
        <begin position="1738"/>
        <end position="2019"/>
    </location>
</feature>
<feature type="binding site" evidence="19">
    <location>
        <position position="380"/>
    </location>
    <ligand>
        <name>ATP</name>
        <dbReference type="ChEBI" id="CHEBI:30616"/>
    </ligand>
</feature>
<dbReference type="Pfam" id="PF00704">
    <property type="entry name" value="Glyco_hydro_18"/>
    <property type="match status" value="1"/>
</dbReference>
<keyword evidence="14 22" id="KW-0472">Membrane</keyword>
<keyword evidence="18" id="KW-0119">Carbohydrate metabolism</keyword>
<dbReference type="PROSITE" id="PS50011">
    <property type="entry name" value="PROTEIN_KINASE_DOM"/>
    <property type="match status" value="3"/>
</dbReference>
<evidence type="ECO:0000256" key="6">
    <source>
        <dbReference type="ARBA" id="ARBA00022692"/>
    </source>
</evidence>
<dbReference type="Pfam" id="PF07714">
    <property type="entry name" value="PK_Tyr_Ser-Thr"/>
    <property type="match status" value="3"/>
</dbReference>
<dbReference type="Gene3D" id="3.20.20.80">
    <property type="entry name" value="Glycosidases"/>
    <property type="match status" value="1"/>
</dbReference>
<dbReference type="FunFam" id="3.30.200.20:FF:000178">
    <property type="entry name" value="serine/threonine-protein kinase PBS1-like"/>
    <property type="match status" value="3"/>
</dbReference>
<dbReference type="InterPro" id="IPR017441">
    <property type="entry name" value="Protein_kinase_ATP_BS"/>
</dbReference>
<evidence type="ECO:0000256" key="13">
    <source>
        <dbReference type="ARBA" id="ARBA00023024"/>
    </source>
</evidence>
<proteinExistence type="predicted"/>
<feature type="chain" id="PRO_5002351382" description="chitinase" evidence="23">
    <location>
        <begin position="25"/>
        <end position="2027"/>
    </location>
</feature>
<protein>
    <recommendedName>
        <fullName evidence="3">chitinase</fullName>
        <ecNumber evidence="3">3.2.1.14</ecNumber>
    </recommendedName>
</protein>
<dbReference type="GO" id="GO:0006032">
    <property type="term" value="P:chitin catabolic process"/>
    <property type="evidence" value="ECO:0007669"/>
    <property type="project" value="UniProtKB-KW"/>
</dbReference>
<dbReference type="FunFam" id="1.10.510.10:FF:000590">
    <property type="entry name" value="PR5-like receptor kinase"/>
    <property type="match status" value="2"/>
</dbReference>
<dbReference type="SUPFAM" id="SSF51445">
    <property type="entry name" value="(Trans)glycosidases"/>
    <property type="match status" value="1"/>
</dbReference>
<feature type="region of interest" description="Disordered" evidence="21">
    <location>
        <begin position="782"/>
        <end position="805"/>
    </location>
</feature>
<keyword evidence="9" id="KW-0418">Kinase</keyword>
<evidence type="ECO:0000256" key="1">
    <source>
        <dbReference type="ARBA" id="ARBA00000822"/>
    </source>
</evidence>
<keyword evidence="12 22" id="KW-1133">Transmembrane helix</keyword>
<dbReference type="PROSITE" id="PS51257">
    <property type="entry name" value="PROKAR_LIPOPROTEIN"/>
    <property type="match status" value="1"/>
</dbReference>
<feature type="region of interest" description="Disordered" evidence="21">
    <location>
        <begin position="1700"/>
        <end position="1721"/>
    </location>
</feature>
<dbReference type="eggNOG" id="KOG1187">
    <property type="taxonomic scope" value="Eukaryota"/>
</dbReference>
<reference evidence="26" key="2">
    <citation type="submission" date="2015-04" db="UniProtKB">
        <authorList>
            <consortium name="EnsemblPlants"/>
        </authorList>
    </citation>
    <scope>IDENTIFICATION</scope>
</reference>
<evidence type="ECO:0000313" key="26">
    <source>
        <dbReference type="EnsemblPlants" id="OGLUM01G31090.2"/>
    </source>
</evidence>
<keyword evidence="16" id="KW-0325">Glycoprotein</keyword>
<keyword evidence="27" id="KW-1185">Reference proteome</keyword>
<feature type="transmembrane region" description="Helical" evidence="22">
    <location>
        <begin position="1672"/>
        <end position="1693"/>
    </location>
</feature>
<dbReference type="Pfam" id="PF13947">
    <property type="entry name" value="GUB_WAK_bind"/>
    <property type="match status" value="2"/>
</dbReference>
<dbReference type="InterPro" id="IPR025287">
    <property type="entry name" value="WAK_GUB"/>
</dbReference>
<feature type="binding site" evidence="19">
    <location>
        <position position="1766"/>
    </location>
    <ligand>
        <name>ATP</name>
        <dbReference type="ChEBI" id="CHEBI:30616"/>
    </ligand>
</feature>
<comment type="subcellular location">
    <subcellularLocation>
        <location evidence="2">Membrane</location>
        <topology evidence="2">Single-pass type I membrane protein</topology>
    </subcellularLocation>
</comment>
<sequence>MSRLCHHGGRVLLLLLLVAAACRGDPTGDIYDTAMCGAQASITCGGVIVRYPFYLSNATRALPKYANSSTFCGYPGLEIICDGGGGGGKAVMMLGNDSYTVSRIDYASLTVSLADADVANGTCPVVSHNVTIPPAPSSLHLADTVGMLIFFFRCAFGPAANAPPKPPSIHPLTCGENSEDAPTQSFLLPASPLPPGDLWHRGCEAVYGVPVLGGSLPSDANDPAWRKDGYIASLRKGFQMSWDRSDRCSRCELTSGKCGYNQNGKFLGCLCANGLVDSDACSKISDSTLRLAGQYRVVSWRFKLREEKETFLKKYRHRRISKGTPRIESFLQRNGTLHPKRYTYTEVKRMTKSFAGKLGHGGFGAVYRGNLSDGRQVAVKMLKDSKGDGEEFINEVASISRTSHVNVVTLLGFCLHRSKRALIYEYMPNGSLERYAFRKNSKGEPSLTWEKLFDVAVGIARGLEYLHRGCNTRIVHFDIKPHNILLDQEFCPKISDFGMAKLCANKESIISIAGARGTIGYIAPEVYSKQFGAISSKSDVYSYGMMILEMVGARERNIDANSESSSHYFPQWIYEHLDEYCISSSEIDGETTELVRKLVVVALWCIQVVPTNRPTMTRVVEMLEGSTSAMARLPRLLLFLFFLLLHLHLHAPVSHGSTVQLSDAYDPSICSKSYNCGGVEIKYPFYLSNTSAPYICGYTDLKTTCLEDRPTIQLGGRNKYNYTIHNIFYNNRTVKLADTDALSGGTCPRVSHNVTLDGKWLNYTASYESLTFFFDCNSIPASTPDPSQGKPSPDQRPQQPSAATDSQIRCKEFINLNNGLSSFVLISRKINASIENELMATRKCGQIIVSPVDGGALVNINDQSLASGRYGGVLHDGFEVAWNSSIDERCYLCEQSQGHCSYQDSMWASKIANIVAGVSSVLLLCLLFACFYGHKKNRSKQIATGIPRIESFLERNGTLHPKRYTYNEVKRMTKSFAEKLGQGGFGAVYRGNLFDGRQVAVKMIKDFMGDGEEFINEVASISRTSHVNVVSLLGFCLQGSKRALIYEFMPNGSLEKYAFNYSKGGSSLSWEKLFDIAVGIARGLEYLHRGCNTRIVHFDIKPHNILLDQEFCPKISDFGMAKLCANKESTISLIGARGTIGYIAPELILKQLGTVSSKSDVYSYGMMVLEMVGARQRNPDANSESSSNYFPQWIYEHLDEYCISASEINGETTELVRKMIVVGLWCIQLSPTNRPTMTRVVEMLEGSTGCLPYLLTNPCTRDNTAALPFATNSNSSIYPLLETAPFPPYINQTICLQHICTLNAPPRHLSAFAMSGKLCFLASVLLSMSTVVDLAMAASAGVNIAVYWGQNGSEGTLGETCGTGLYAYVNLAFLSTFGAGRAPVLNLADHCDAPSGTCASLAADIASCQAAGVKVLLSIGGGALGYNLSSPSDARDLAAYLWDNFLGGEGATGASRPLGDAVLDGVDFDIESPSRFYDDLARNLASLYTTAPPRGGRKTYLLTAAPQCPYPDASLAAALGTGLFDHVWVQFYNNPPCQYAAPGDASALQSAWQQWTAGLPASTVFLGLPASLDAADSGFVDADTLASQVLPLVEGAANYGGVMLWSRSHDKDSSFSVKLQAALQNRNKPPGAGASSHNKRKICKWLTFVYSEFLIQYLISMHFQPPLGHADIIAGVFAGVLLLFLLLITYFLCHKKHHGQQPPVQELTTPPKAEPSQKKQRAQHLKRYSYSEVERMTKTFAHKIGQGNYGDVYKGNLRDGHQIVVKLLKNCRGNDKEFLNEVASIGTISHANVVPLLGFCLQGTARALIYEYMPNGSLETYAFSNDDSIEENYSLWIYWEKLYEIAIGVARGLEFLHGSGNANIMHLKIKPINILLDQELCPKISDFGVANLCLWKESKKSAQNARGRDGYDAPEVVSRKFGAVSSKSDVYSYGVMVLEMIRAKRCINVGADTTTKYFAQWLYDHLDQFCNSISDISDETRESVRRIIIVGLWCIQAAPANRPSMSRVVKMLESSSTKMDLPRKSIE</sequence>